<evidence type="ECO:0000256" key="5">
    <source>
        <dbReference type="SAM" id="MobiDB-lite"/>
    </source>
</evidence>
<proteinExistence type="inferred from homology"/>
<dbReference type="Pfam" id="PF01479">
    <property type="entry name" value="S4"/>
    <property type="match status" value="1"/>
</dbReference>
<dbReference type="PROSITE" id="PS50889">
    <property type="entry name" value="S4"/>
    <property type="match status" value="1"/>
</dbReference>
<evidence type="ECO:0000256" key="1">
    <source>
        <dbReference type="ARBA" id="ARBA00008348"/>
    </source>
</evidence>
<dbReference type="EMBL" id="JAJEQE010000064">
    <property type="protein sequence ID" value="MCC2150256.1"/>
    <property type="molecule type" value="Genomic_DNA"/>
</dbReference>
<dbReference type="InterPro" id="IPR000748">
    <property type="entry name" value="PsdUridine_synth_RsuA/RluB/E/F"/>
</dbReference>
<evidence type="ECO:0000256" key="2">
    <source>
        <dbReference type="ARBA" id="ARBA00023235"/>
    </source>
</evidence>
<keyword evidence="8" id="KW-1185">Reference proteome</keyword>
<evidence type="ECO:0000313" key="7">
    <source>
        <dbReference type="EMBL" id="MCC2150256.1"/>
    </source>
</evidence>
<dbReference type="Proteomes" id="UP001299235">
    <property type="component" value="Unassembled WGS sequence"/>
</dbReference>
<evidence type="ECO:0000313" key="8">
    <source>
        <dbReference type="Proteomes" id="UP001299235"/>
    </source>
</evidence>
<dbReference type="InterPro" id="IPR020103">
    <property type="entry name" value="PsdUridine_synth_cat_dom_sf"/>
</dbReference>
<dbReference type="CDD" id="cd00165">
    <property type="entry name" value="S4"/>
    <property type="match status" value="1"/>
</dbReference>
<keyword evidence="2 4" id="KW-0413">Isomerase</keyword>
<dbReference type="Gene3D" id="3.30.70.1560">
    <property type="entry name" value="Alpha-L RNA-binding motif"/>
    <property type="match status" value="1"/>
</dbReference>
<dbReference type="PANTHER" id="PTHR47683">
    <property type="entry name" value="PSEUDOURIDINE SYNTHASE FAMILY PROTEIN-RELATED"/>
    <property type="match status" value="1"/>
</dbReference>
<feature type="domain" description="RNA-binding S4" evidence="6">
    <location>
        <begin position="22"/>
        <end position="79"/>
    </location>
</feature>
<protein>
    <recommendedName>
        <fullName evidence="4">Pseudouridine synthase</fullName>
        <ecNumber evidence="4">5.4.99.-</ecNumber>
    </recommendedName>
</protein>
<dbReference type="SMART" id="SM00363">
    <property type="entry name" value="S4"/>
    <property type="match status" value="1"/>
</dbReference>
<dbReference type="InterPro" id="IPR002942">
    <property type="entry name" value="S4_RNA-bd"/>
</dbReference>
<dbReference type="Gene3D" id="3.30.70.580">
    <property type="entry name" value="Pseudouridine synthase I, catalytic domain, N-terminal subdomain"/>
    <property type="match status" value="1"/>
</dbReference>
<dbReference type="InterPro" id="IPR042092">
    <property type="entry name" value="PsdUridine_s_RsuA/RluB/E/F_cat"/>
</dbReference>
<dbReference type="SUPFAM" id="SSF55174">
    <property type="entry name" value="Alpha-L RNA-binding motif"/>
    <property type="match status" value="1"/>
</dbReference>
<dbReference type="RefSeq" id="WP_022119391.1">
    <property type="nucleotide sequence ID" value="NZ_JAJEQE010000064.1"/>
</dbReference>
<dbReference type="InterPro" id="IPR018496">
    <property type="entry name" value="PsdUridine_synth_RsuA/RluB_CS"/>
</dbReference>
<dbReference type="Pfam" id="PF00849">
    <property type="entry name" value="PseudoU_synth_2"/>
    <property type="match status" value="1"/>
</dbReference>
<gene>
    <name evidence="7" type="ORF">LKD42_13575</name>
</gene>
<dbReference type="InterPro" id="IPR020094">
    <property type="entry name" value="TruA/RsuA/RluB/E/F_N"/>
</dbReference>
<evidence type="ECO:0000259" key="6">
    <source>
        <dbReference type="SMART" id="SM00363"/>
    </source>
</evidence>
<dbReference type="SUPFAM" id="SSF55120">
    <property type="entry name" value="Pseudouridine synthase"/>
    <property type="match status" value="1"/>
</dbReference>
<dbReference type="PANTHER" id="PTHR47683:SF2">
    <property type="entry name" value="RNA-BINDING S4 DOMAIN-CONTAINING PROTEIN"/>
    <property type="match status" value="1"/>
</dbReference>
<dbReference type="EC" id="5.4.99.-" evidence="4"/>
<evidence type="ECO:0000256" key="3">
    <source>
        <dbReference type="PROSITE-ProRule" id="PRU00182"/>
    </source>
</evidence>
<feature type="region of interest" description="Disordered" evidence="5">
    <location>
        <begin position="253"/>
        <end position="272"/>
    </location>
</feature>
<feature type="compositionally biased region" description="Basic residues" evidence="5">
    <location>
        <begin position="254"/>
        <end position="265"/>
    </location>
</feature>
<dbReference type="PROSITE" id="PS01149">
    <property type="entry name" value="PSI_RSU"/>
    <property type="match status" value="1"/>
</dbReference>
<sequence length="272" mass="31569">MPAKKENRMRKEFEEKDIHQEVRLNKYLSEAGVCSRREADRLIEEGKVFVDGVRAENGRKVTDEMEITVNGKRCSRGQKMVLLAFHKPEGVVCTTDRRWNDVTVEDVLQYPTRVFSVGRLDKDSEGLLLVTNNGDIINQIMRAGNYHEKEYLVTVDKPVTEEFVEQMSRGGIPVLDARTRPCKVEKIGKYRFRIILTQGLNRQIRRMCEYCGCRVKKLVRVRVMNIELGNLPKGQYRDVTEAEMQELYRQLRAGNKKAGKSRRGTWTKNARE</sequence>
<comment type="caution">
    <text evidence="7">The sequence shown here is derived from an EMBL/GenBank/DDBJ whole genome shotgun (WGS) entry which is preliminary data.</text>
</comment>
<dbReference type="InterPro" id="IPR006145">
    <property type="entry name" value="PsdUridine_synth_RsuA/RluA"/>
</dbReference>
<evidence type="ECO:0000256" key="4">
    <source>
        <dbReference type="RuleBase" id="RU003887"/>
    </source>
</evidence>
<dbReference type="NCBIfam" id="TIGR00093">
    <property type="entry name" value="pseudouridine synthase"/>
    <property type="match status" value="1"/>
</dbReference>
<accession>A0ABS8EYG7</accession>
<organism evidence="7 8">
    <name type="scientific">Hominisplanchenecus faecis</name>
    <dbReference type="NCBI Taxonomy" id="2885351"/>
    <lineage>
        <taxon>Bacteria</taxon>
        <taxon>Bacillati</taxon>
        <taxon>Bacillota</taxon>
        <taxon>Clostridia</taxon>
        <taxon>Lachnospirales</taxon>
        <taxon>Lachnospiraceae</taxon>
        <taxon>Hominisplanchenecus</taxon>
    </lineage>
</organism>
<dbReference type="InterPro" id="IPR050343">
    <property type="entry name" value="RsuA_PseudoU_synthase"/>
</dbReference>
<dbReference type="InterPro" id="IPR036986">
    <property type="entry name" value="S4_RNA-bd_sf"/>
</dbReference>
<dbReference type="Gene3D" id="3.10.290.10">
    <property type="entry name" value="RNA-binding S4 domain"/>
    <property type="match status" value="1"/>
</dbReference>
<comment type="similarity">
    <text evidence="1 4">Belongs to the pseudouridine synthase RsuA family.</text>
</comment>
<reference evidence="7 8" key="1">
    <citation type="submission" date="2021-10" db="EMBL/GenBank/DDBJ databases">
        <title>Anaerobic single-cell dispensing facilitates the cultivation of human gut bacteria.</title>
        <authorList>
            <person name="Afrizal A."/>
        </authorList>
    </citation>
    <scope>NUCLEOTIDE SEQUENCE [LARGE SCALE GENOMIC DNA]</scope>
    <source>
        <strain evidence="7 8">CLA-AA-H246</strain>
    </source>
</reference>
<keyword evidence="3" id="KW-0694">RNA-binding</keyword>
<name>A0ABS8EYG7_9FIRM</name>